<evidence type="ECO:0000256" key="6">
    <source>
        <dbReference type="PIRSR" id="PIRSR627057-1"/>
    </source>
</evidence>
<feature type="transmembrane region" description="Helical" evidence="9">
    <location>
        <begin position="266"/>
        <end position="285"/>
    </location>
</feature>
<evidence type="ECO:0000256" key="5">
    <source>
        <dbReference type="ARBA" id="ARBA00023049"/>
    </source>
</evidence>
<keyword evidence="13" id="KW-1185">Reference proteome</keyword>
<name>A0A494TS06_SPHPE</name>
<dbReference type="GO" id="GO:0004222">
    <property type="term" value="F:metalloendopeptidase activity"/>
    <property type="evidence" value="ECO:0007669"/>
    <property type="project" value="InterPro"/>
</dbReference>
<feature type="active site" description="Proton donor" evidence="6">
    <location>
        <position position="337"/>
    </location>
</feature>
<evidence type="ECO:0000313" key="12">
    <source>
        <dbReference type="EMBL" id="AYJ87875.1"/>
    </source>
</evidence>
<keyword evidence="9" id="KW-0472">Membrane</keyword>
<keyword evidence="9" id="KW-0812">Transmembrane</keyword>
<keyword evidence="5 8" id="KW-0482">Metalloprotease</keyword>
<feature type="active site" evidence="6">
    <location>
        <position position="254"/>
    </location>
</feature>
<keyword evidence="3 8" id="KW-0378">Hydrolase</keyword>
<dbReference type="KEGG" id="spha:D3Y57_09415"/>
<feature type="transmembrane region" description="Helical" evidence="9">
    <location>
        <begin position="75"/>
        <end position="98"/>
    </location>
</feature>
<evidence type="ECO:0000256" key="3">
    <source>
        <dbReference type="ARBA" id="ARBA00022801"/>
    </source>
</evidence>
<feature type="domain" description="Peptidase M48" evidence="10">
    <location>
        <begin position="189"/>
        <end position="389"/>
    </location>
</feature>
<dbReference type="Proteomes" id="UP000276254">
    <property type="component" value="Chromosome"/>
</dbReference>
<organism evidence="12 13">
    <name type="scientific">Sphingomonas paeninsulae</name>
    <dbReference type="NCBI Taxonomy" id="2319844"/>
    <lineage>
        <taxon>Bacteria</taxon>
        <taxon>Pseudomonadati</taxon>
        <taxon>Pseudomonadota</taxon>
        <taxon>Alphaproteobacteria</taxon>
        <taxon>Sphingomonadales</taxon>
        <taxon>Sphingomonadaceae</taxon>
        <taxon>Sphingomonas</taxon>
    </lineage>
</organism>
<protein>
    <submittedName>
        <fullName evidence="12">M48 family peptidase</fullName>
    </submittedName>
</protein>
<feature type="transmembrane region" description="Helical" evidence="9">
    <location>
        <begin position="36"/>
        <end position="55"/>
    </location>
</feature>
<keyword evidence="1 8" id="KW-0645">Protease</keyword>
<dbReference type="CDD" id="cd07343">
    <property type="entry name" value="M48A_Zmpste24p_like"/>
    <property type="match status" value="1"/>
</dbReference>
<dbReference type="InterPro" id="IPR027057">
    <property type="entry name" value="CAXX_Prtase_1"/>
</dbReference>
<keyword evidence="2 7" id="KW-0479">Metal-binding</keyword>
<dbReference type="InterPro" id="IPR032456">
    <property type="entry name" value="Peptidase_M48_N"/>
</dbReference>
<evidence type="ECO:0000256" key="4">
    <source>
        <dbReference type="ARBA" id="ARBA00022833"/>
    </source>
</evidence>
<evidence type="ECO:0000259" key="11">
    <source>
        <dbReference type="Pfam" id="PF16491"/>
    </source>
</evidence>
<feature type="binding site" evidence="7">
    <location>
        <position position="253"/>
    </location>
    <ligand>
        <name>Zn(2+)</name>
        <dbReference type="ChEBI" id="CHEBI:29105"/>
        <note>catalytic</note>
    </ligand>
</feature>
<keyword evidence="9" id="KW-1133">Transmembrane helix</keyword>
<keyword evidence="4 7" id="KW-0862">Zinc</keyword>
<evidence type="ECO:0000256" key="9">
    <source>
        <dbReference type="SAM" id="Phobius"/>
    </source>
</evidence>
<feature type="transmembrane region" description="Helical" evidence="9">
    <location>
        <begin position="125"/>
        <end position="144"/>
    </location>
</feature>
<feature type="binding site" evidence="7">
    <location>
        <position position="257"/>
    </location>
    <ligand>
        <name>Zn(2+)</name>
        <dbReference type="ChEBI" id="CHEBI:29105"/>
        <note>catalytic</note>
    </ligand>
</feature>
<dbReference type="OrthoDB" id="9781930at2"/>
<evidence type="ECO:0000256" key="1">
    <source>
        <dbReference type="ARBA" id="ARBA00022670"/>
    </source>
</evidence>
<dbReference type="Pfam" id="PF01435">
    <property type="entry name" value="Peptidase_M48"/>
    <property type="match status" value="1"/>
</dbReference>
<dbReference type="AlphaFoldDB" id="A0A494TS06"/>
<feature type="transmembrane region" description="Helical" evidence="9">
    <location>
        <begin position="305"/>
        <end position="324"/>
    </location>
</feature>
<evidence type="ECO:0000256" key="2">
    <source>
        <dbReference type="ARBA" id="ARBA00022723"/>
    </source>
</evidence>
<accession>A0A494TS06</accession>
<feature type="transmembrane region" description="Helical" evidence="9">
    <location>
        <begin position="151"/>
        <end position="174"/>
    </location>
</feature>
<evidence type="ECO:0000259" key="10">
    <source>
        <dbReference type="Pfam" id="PF01435"/>
    </source>
</evidence>
<comment type="similarity">
    <text evidence="8">Belongs to the peptidase M48 family.</text>
</comment>
<dbReference type="PANTHER" id="PTHR10120">
    <property type="entry name" value="CAAX PRENYL PROTEASE 1"/>
    <property type="match status" value="1"/>
</dbReference>
<gene>
    <name evidence="12" type="ORF">D3Y57_09415</name>
</gene>
<evidence type="ECO:0000256" key="7">
    <source>
        <dbReference type="PIRSR" id="PIRSR627057-2"/>
    </source>
</evidence>
<feature type="binding site" evidence="7">
    <location>
        <position position="333"/>
    </location>
    <ligand>
        <name>Zn(2+)</name>
        <dbReference type="ChEBI" id="CHEBI:29105"/>
        <note>catalytic</note>
    </ligand>
</feature>
<dbReference type="GO" id="GO:0046872">
    <property type="term" value="F:metal ion binding"/>
    <property type="evidence" value="ECO:0007669"/>
    <property type="project" value="UniProtKB-KW"/>
</dbReference>
<evidence type="ECO:0000256" key="8">
    <source>
        <dbReference type="RuleBase" id="RU003983"/>
    </source>
</evidence>
<reference evidence="12 13" key="1">
    <citation type="submission" date="2018-09" db="EMBL/GenBank/DDBJ databases">
        <title>Sphingomonas peninsula sp. nov., isolated from fildes peninsula, Antarctic soil.</title>
        <authorList>
            <person name="Yingchao G."/>
        </authorList>
    </citation>
    <scope>NUCLEOTIDE SEQUENCE [LARGE SCALE GENOMIC DNA]</scope>
    <source>
        <strain evidence="12 13">YZ-8</strain>
    </source>
</reference>
<evidence type="ECO:0000313" key="13">
    <source>
        <dbReference type="Proteomes" id="UP000276254"/>
    </source>
</evidence>
<dbReference type="EMBL" id="CP032829">
    <property type="protein sequence ID" value="AYJ87875.1"/>
    <property type="molecule type" value="Genomic_DNA"/>
</dbReference>
<comment type="cofactor">
    <cofactor evidence="7 8">
        <name>Zn(2+)</name>
        <dbReference type="ChEBI" id="CHEBI:29105"/>
    </cofactor>
    <text evidence="7 8">Binds 1 zinc ion per subunit.</text>
</comment>
<sequence length="404" mass="44810">MAAAATTFDPEAATQAYLATVKGAARVKSDGYFEGGYWLILWGAIVAILSDFIILQSRLSARFRDWATRVCKWRWLVPALYVIPYTIIGTLIMLPWTIYTCFIREKQYDLMNQSFADWALDQSKGLGVGIISAAVMFVIIFAVIRKSPKLWWLWGAVAMSAVLALTVMISPVYLAPLFNTYTEMKPGPVRDRIVAMATANHVPAEHIYVFDASKQTKRISANVSGLGPTVRISLNDNLLNRTTPAQTAAVMGHELGHYVLGHIPRMMAMFTVLFLLAFWLLSRIAPAIIARRGERWDVHGISDPAVIPLFGILATTFLFVLTPVTNTMVRINESEADAFGLEAAREPDGFAQTALAISEYRKLEPGPIEEALFFDHPSGATRIRMAMNWKAAHLAEVEAKAKAK</sequence>
<proteinExistence type="inferred from homology"/>
<dbReference type="Gene3D" id="3.30.2010.10">
    <property type="entry name" value="Metalloproteases ('zincins'), catalytic domain"/>
    <property type="match status" value="1"/>
</dbReference>
<dbReference type="GO" id="GO:0071586">
    <property type="term" value="P:CAAX-box protein processing"/>
    <property type="evidence" value="ECO:0007669"/>
    <property type="project" value="InterPro"/>
</dbReference>
<dbReference type="InterPro" id="IPR001915">
    <property type="entry name" value="Peptidase_M48"/>
</dbReference>
<dbReference type="Pfam" id="PF16491">
    <property type="entry name" value="Peptidase_M48_N"/>
    <property type="match status" value="1"/>
</dbReference>
<feature type="domain" description="CAAX prenyl protease 1 N-terminal" evidence="11">
    <location>
        <begin position="38"/>
        <end position="180"/>
    </location>
</feature>